<dbReference type="Proteomes" id="UP000483286">
    <property type="component" value="Unassembled WGS sequence"/>
</dbReference>
<dbReference type="EMBL" id="WQLB01000013">
    <property type="protein sequence ID" value="MVN87334.1"/>
    <property type="molecule type" value="Genomic_DNA"/>
</dbReference>
<reference evidence="3 4" key="1">
    <citation type="submission" date="2019-12" db="EMBL/GenBank/DDBJ databases">
        <title>Deinococcus sp. HMF7620 Genome sequencing and assembly.</title>
        <authorList>
            <person name="Kang H."/>
            <person name="Kim H."/>
            <person name="Joh K."/>
        </authorList>
    </citation>
    <scope>NUCLEOTIDE SEQUENCE [LARGE SCALE GENOMIC DNA]</scope>
    <source>
        <strain evidence="3 4">HMF7620</strain>
    </source>
</reference>
<evidence type="ECO:0000259" key="2">
    <source>
        <dbReference type="Pfam" id="PF14339"/>
    </source>
</evidence>
<gene>
    <name evidence="3" type="ORF">GO986_11190</name>
</gene>
<accession>A0A7C9HRW0</accession>
<sequence length="291" mass="29286">MKKTALLALVSALALASCTRTPTPVAPVAPIGQLVYGLTASGQLVTFGLDNANASLTTVSVSGIGNGETLVDLDVRNTDNRLYGFSNTGTVYRFNVTAGTTTVTGTAVDDSTVALSGATVVAADFNPVANRLRVVGTSDLNFRHTVSSAPVNATGGTTADGTFAFVDTNAAKNPNIAAAAYTNSFNNSANQAVNAGTTTDLYTVDADLDVLVKHSVGPQFNAMTSVGALGQDVSVGSTGFDIAGASAAYLSSNAGSNTTFYTVNLTTGAATLKTTVSGVSLKSFALGLATQ</sequence>
<feature type="chain" id="PRO_5028852261" evidence="1">
    <location>
        <begin position="17"/>
        <end position="291"/>
    </location>
</feature>
<evidence type="ECO:0000313" key="3">
    <source>
        <dbReference type="EMBL" id="MVN87334.1"/>
    </source>
</evidence>
<name>A0A7C9HRW0_9DEIO</name>
<dbReference type="RefSeq" id="WP_157459388.1">
    <property type="nucleotide sequence ID" value="NZ_WQLB01000013.1"/>
</dbReference>
<proteinExistence type="predicted"/>
<evidence type="ECO:0000256" key="1">
    <source>
        <dbReference type="SAM" id="SignalP"/>
    </source>
</evidence>
<comment type="caution">
    <text evidence="3">The sequence shown here is derived from an EMBL/GenBank/DDBJ whole genome shotgun (WGS) entry which is preliminary data.</text>
</comment>
<protein>
    <submittedName>
        <fullName evidence="3">DUF4394 domain-containing protein</fullName>
    </submittedName>
</protein>
<feature type="domain" description="DUF4394" evidence="2">
    <location>
        <begin position="43"/>
        <end position="285"/>
    </location>
</feature>
<keyword evidence="1" id="KW-0732">Signal</keyword>
<dbReference type="PROSITE" id="PS51257">
    <property type="entry name" value="PROKAR_LIPOPROTEIN"/>
    <property type="match status" value="1"/>
</dbReference>
<dbReference type="Pfam" id="PF14339">
    <property type="entry name" value="DUF4394"/>
    <property type="match status" value="1"/>
</dbReference>
<dbReference type="InterPro" id="IPR025507">
    <property type="entry name" value="DUF4394"/>
</dbReference>
<feature type="signal peptide" evidence="1">
    <location>
        <begin position="1"/>
        <end position="16"/>
    </location>
</feature>
<evidence type="ECO:0000313" key="4">
    <source>
        <dbReference type="Proteomes" id="UP000483286"/>
    </source>
</evidence>
<organism evidence="3 4">
    <name type="scientific">Deinococcus arboris</name>
    <dbReference type="NCBI Taxonomy" id="2682977"/>
    <lineage>
        <taxon>Bacteria</taxon>
        <taxon>Thermotogati</taxon>
        <taxon>Deinococcota</taxon>
        <taxon>Deinococci</taxon>
        <taxon>Deinococcales</taxon>
        <taxon>Deinococcaceae</taxon>
        <taxon>Deinococcus</taxon>
    </lineage>
</organism>
<keyword evidence="4" id="KW-1185">Reference proteome</keyword>
<dbReference type="AlphaFoldDB" id="A0A7C9HRW0"/>